<evidence type="ECO:0000313" key="3">
    <source>
        <dbReference type="EMBL" id="TSK38394.1"/>
    </source>
</evidence>
<dbReference type="GO" id="GO:0006906">
    <property type="term" value="P:vesicle fusion"/>
    <property type="evidence" value="ECO:0007669"/>
    <property type="project" value="TreeGrafter"/>
</dbReference>
<evidence type="ECO:0000256" key="1">
    <source>
        <dbReference type="ARBA" id="ARBA00006996"/>
    </source>
</evidence>
<dbReference type="InterPro" id="IPR035892">
    <property type="entry name" value="C2_domain_sf"/>
</dbReference>
<feature type="domain" description="C2" evidence="2">
    <location>
        <begin position="1"/>
        <end position="117"/>
    </location>
</feature>
<dbReference type="GO" id="GO:0098793">
    <property type="term" value="C:presynapse"/>
    <property type="evidence" value="ECO:0007669"/>
    <property type="project" value="GOC"/>
</dbReference>
<dbReference type="SUPFAM" id="SSF49562">
    <property type="entry name" value="C2 domain (Calcium/lipid-binding domain, CaLB)"/>
    <property type="match status" value="1"/>
</dbReference>
<dbReference type="GO" id="GO:0005544">
    <property type="term" value="F:calcium-dependent phospholipid binding"/>
    <property type="evidence" value="ECO:0007669"/>
    <property type="project" value="TreeGrafter"/>
</dbReference>
<dbReference type="GO" id="GO:0001786">
    <property type="term" value="F:phosphatidylserine binding"/>
    <property type="evidence" value="ECO:0007669"/>
    <property type="project" value="TreeGrafter"/>
</dbReference>
<comment type="similarity">
    <text evidence="1">Belongs to the synaptotagmin family.</text>
</comment>
<gene>
    <name evidence="3" type="ORF">Baya_2810</name>
</gene>
<dbReference type="GO" id="GO:0070382">
    <property type="term" value="C:exocytic vesicle"/>
    <property type="evidence" value="ECO:0007669"/>
    <property type="project" value="TreeGrafter"/>
</dbReference>
<dbReference type="Gene3D" id="2.60.40.150">
    <property type="entry name" value="C2 domain"/>
    <property type="match status" value="1"/>
</dbReference>
<dbReference type="PROSITE" id="PS50004">
    <property type="entry name" value="C2"/>
    <property type="match status" value="1"/>
</dbReference>
<dbReference type="GO" id="GO:0005886">
    <property type="term" value="C:plasma membrane"/>
    <property type="evidence" value="ECO:0007669"/>
    <property type="project" value="TreeGrafter"/>
</dbReference>
<dbReference type="OrthoDB" id="5915960at2759"/>
<dbReference type="Proteomes" id="UP000319801">
    <property type="component" value="Unassembled WGS sequence"/>
</dbReference>
<dbReference type="GO" id="GO:0048791">
    <property type="term" value="P:calcium ion-regulated exocytosis of neurotransmitter"/>
    <property type="evidence" value="ECO:0007669"/>
    <property type="project" value="TreeGrafter"/>
</dbReference>
<organism evidence="3 4">
    <name type="scientific">Bagarius yarrelli</name>
    <name type="common">Goonch</name>
    <name type="synonym">Bagrus yarrelli</name>
    <dbReference type="NCBI Taxonomy" id="175774"/>
    <lineage>
        <taxon>Eukaryota</taxon>
        <taxon>Metazoa</taxon>
        <taxon>Chordata</taxon>
        <taxon>Craniata</taxon>
        <taxon>Vertebrata</taxon>
        <taxon>Euteleostomi</taxon>
        <taxon>Actinopterygii</taxon>
        <taxon>Neopterygii</taxon>
        <taxon>Teleostei</taxon>
        <taxon>Ostariophysi</taxon>
        <taxon>Siluriformes</taxon>
        <taxon>Sisoridae</taxon>
        <taxon>Sisorinae</taxon>
        <taxon>Bagarius</taxon>
    </lineage>
</organism>
<evidence type="ECO:0000313" key="4">
    <source>
        <dbReference type="Proteomes" id="UP000319801"/>
    </source>
</evidence>
<accession>A0A556TQL6</accession>
<dbReference type="PANTHER" id="PTHR10024">
    <property type="entry name" value="SYNAPTOTAGMIN"/>
    <property type="match status" value="1"/>
</dbReference>
<protein>
    <submittedName>
        <fullName evidence="3">Synaptotagmin-4</fullName>
    </submittedName>
</protein>
<name>A0A556TQL6_BAGYA</name>
<sequence length="124" mass="13881">MSRIIFSVTNPRKRITRAVNHYVVINLRQGGKVIDTKETKGASGPNAVWNAPFLFDLPPGDIVRLPLVLEFIVMQGRLYTKSSVLGRILIGSEGPDVGQQHWKEMCSRGQVETARWHTLLSESP</sequence>
<keyword evidence="4" id="KW-1185">Reference proteome</keyword>
<dbReference type="InterPro" id="IPR000008">
    <property type="entry name" value="C2_dom"/>
</dbReference>
<dbReference type="PANTHER" id="PTHR10024:SF351">
    <property type="entry name" value="SYNAPTOTAGMIN-4-LIKE"/>
    <property type="match status" value="1"/>
</dbReference>
<dbReference type="AlphaFoldDB" id="A0A556TQL6"/>
<dbReference type="Pfam" id="PF00168">
    <property type="entry name" value="C2"/>
    <property type="match status" value="1"/>
</dbReference>
<proteinExistence type="inferred from homology"/>
<dbReference type="GO" id="GO:0005509">
    <property type="term" value="F:calcium ion binding"/>
    <property type="evidence" value="ECO:0007669"/>
    <property type="project" value="TreeGrafter"/>
</dbReference>
<reference evidence="3 4" key="1">
    <citation type="journal article" date="2019" name="Genome Biol. Evol.">
        <title>Whole-Genome Sequencing of the Giant Devil Catfish, Bagarius yarrelli.</title>
        <authorList>
            <person name="Jiang W."/>
            <person name="Lv Y."/>
            <person name="Cheng L."/>
            <person name="Yang K."/>
            <person name="Chao B."/>
            <person name="Wang X."/>
            <person name="Li Y."/>
            <person name="Pan X."/>
            <person name="You X."/>
            <person name="Zhang Y."/>
            <person name="Yang J."/>
            <person name="Li J."/>
            <person name="Zhang X."/>
            <person name="Liu S."/>
            <person name="Sun C."/>
            <person name="Yang J."/>
            <person name="Shi Q."/>
        </authorList>
    </citation>
    <scope>NUCLEOTIDE SEQUENCE [LARGE SCALE GENOMIC DNA]</scope>
    <source>
        <strain evidence="3">JWS20170419001</strain>
        <tissue evidence="3">Muscle</tissue>
    </source>
</reference>
<dbReference type="GO" id="GO:0030276">
    <property type="term" value="F:clathrin binding"/>
    <property type="evidence" value="ECO:0007669"/>
    <property type="project" value="TreeGrafter"/>
</dbReference>
<dbReference type="EMBL" id="VCAZ01000011">
    <property type="protein sequence ID" value="TSK38394.1"/>
    <property type="molecule type" value="Genomic_DNA"/>
</dbReference>
<evidence type="ECO:0000259" key="2">
    <source>
        <dbReference type="PROSITE" id="PS50004"/>
    </source>
</evidence>
<dbReference type="GO" id="GO:0030424">
    <property type="term" value="C:axon"/>
    <property type="evidence" value="ECO:0007669"/>
    <property type="project" value="TreeGrafter"/>
</dbReference>
<comment type="caution">
    <text evidence="3">The sequence shown here is derived from an EMBL/GenBank/DDBJ whole genome shotgun (WGS) entry which is preliminary data.</text>
</comment>
<dbReference type="GO" id="GO:0000149">
    <property type="term" value="F:SNARE binding"/>
    <property type="evidence" value="ECO:0007669"/>
    <property type="project" value="TreeGrafter"/>
</dbReference>